<feature type="compositionally biased region" description="Basic and acidic residues" evidence="2">
    <location>
        <begin position="639"/>
        <end position="651"/>
    </location>
</feature>
<feature type="coiled-coil region" evidence="1">
    <location>
        <begin position="157"/>
        <end position="189"/>
    </location>
</feature>
<reference evidence="4" key="2">
    <citation type="submission" date="2024-04" db="EMBL/GenBank/DDBJ databases">
        <authorList>
            <person name="Chen Y."/>
            <person name="Shah S."/>
            <person name="Dougan E. K."/>
            <person name="Thang M."/>
            <person name="Chan C."/>
        </authorList>
    </citation>
    <scope>NUCLEOTIDE SEQUENCE [LARGE SCALE GENOMIC DNA]</scope>
</reference>
<sequence>MLKQILHENWSWQKDWAWEKAVQLLQGVLPVGALEKRQLEERQSWVEERMRMEQLCGEQLQQLELCQGNLTKTERDLAIAETAVSSKMSEVSSLEKVVAELQRQFREVKDALAAAVSSNDHLREQLHEQQMRSQDKSKDSLECQAPFTERLSESQRMAEAELALTAKQIEAMDAELEECDQELVRLLNVQEASLAELTRLDSDVSLWRSQCDTENSNREVLENEMNAAKHHFNGEHLILQTNCDLLLADIEDLEQEIRELTDDMVQKRRFLVSREGESNTRQAAAEAHLKESQDLLASCQSRLREAADQRARAKLEAEGQRRKSLEVMSVLERNLEHQVQGLFSMWERYDAVLENERKVHEQVLSAYVPFGSNLAPTEDKTLKVRTSGIRVFHEESSKYGIIWNLKGSDLVKVLWDDKDGEQSGGEYRVGTDENGVEHYDLLLHAVHSYIKLSGAGDAGEDEDAQALNGIYVMSNDGFIPEYYQMKGPGRISFNPDEGMWTIWSRDFGKIQYFYEIYAEVLDVPVEGWECIAQWDPEISPPPTITKHELQVGQDVKLRKHHPDNHIPAEKYPGPPCAFNNGDICTIERIQGLFFAPKISPDQWIPLRAAVPASEMEKLEGEDDETPTRLAKAKGSGSKPKKDGKDGKDGKAKSAAGGGANAIKLIKTLVEKVDNLETEVKKLQK</sequence>
<accession>A0A9P1BRQ9</accession>
<name>A0A9P1BRQ9_9DINO</name>
<dbReference type="Proteomes" id="UP001152797">
    <property type="component" value="Unassembled WGS sequence"/>
</dbReference>
<comment type="caution">
    <text evidence="3">The sequence shown here is derived from an EMBL/GenBank/DDBJ whole genome shotgun (WGS) entry which is preliminary data.</text>
</comment>
<dbReference type="OrthoDB" id="424402at2759"/>
<dbReference type="AlphaFoldDB" id="A0A9P1BRQ9"/>
<reference evidence="3" key="1">
    <citation type="submission" date="2022-10" db="EMBL/GenBank/DDBJ databases">
        <authorList>
            <person name="Chen Y."/>
            <person name="Dougan E. K."/>
            <person name="Chan C."/>
            <person name="Rhodes N."/>
            <person name="Thang M."/>
        </authorList>
    </citation>
    <scope>NUCLEOTIDE SEQUENCE</scope>
</reference>
<feature type="region of interest" description="Disordered" evidence="2">
    <location>
        <begin position="615"/>
        <end position="656"/>
    </location>
</feature>
<keyword evidence="6" id="KW-1185">Reference proteome</keyword>
<dbReference type="EMBL" id="CAMXCT020000296">
    <property type="protein sequence ID" value="CAL1130156.1"/>
    <property type="molecule type" value="Genomic_DNA"/>
</dbReference>
<dbReference type="EMBL" id="CAMXCT030000296">
    <property type="protein sequence ID" value="CAL4764093.1"/>
    <property type="molecule type" value="Genomic_DNA"/>
</dbReference>
<gene>
    <name evidence="3" type="ORF">C1SCF055_LOCUS4976</name>
</gene>
<evidence type="ECO:0000313" key="3">
    <source>
        <dbReference type="EMBL" id="CAI3976781.1"/>
    </source>
</evidence>
<keyword evidence="1" id="KW-0175">Coiled coil</keyword>
<evidence type="ECO:0000313" key="5">
    <source>
        <dbReference type="EMBL" id="CAL4764093.1"/>
    </source>
</evidence>
<feature type="coiled-coil region" evidence="1">
    <location>
        <begin position="236"/>
        <end position="323"/>
    </location>
</feature>
<evidence type="ECO:0000256" key="2">
    <source>
        <dbReference type="SAM" id="MobiDB-lite"/>
    </source>
</evidence>
<proteinExistence type="predicted"/>
<organism evidence="3">
    <name type="scientific">Cladocopium goreaui</name>
    <dbReference type="NCBI Taxonomy" id="2562237"/>
    <lineage>
        <taxon>Eukaryota</taxon>
        <taxon>Sar</taxon>
        <taxon>Alveolata</taxon>
        <taxon>Dinophyceae</taxon>
        <taxon>Suessiales</taxon>
        <taxon>Symbiodiniaceae</taxon>
        <taxon>Cladocopium</taxon>
    </lineage>
</organism>
<evidence type="ECO:0000256" key="1">
    <source>
        <dbReference type="SAM" id="Coils"/>
    </source>
</evidence>
<protein>
    <submittedName>
        <fullName evidence="5">Ribonuclease P protein subunit p25-like protein</fullName>
    </submittedName>
</protein>
<dbReference type="EMBL" id="CAMXCT010000296">
    <property type="protein sequence ID" value="CAI3976781.1"/>
    <property type="molecule type" value="Genomic_DNA"/>
</dbReference>
<evidence type="ECO:0000313" key="4">
    <source>
        <dbReference type="EMBL" id="CAL1130156.1"/>
    </source>
</evidence>
<evidence type="ECO:0000313" key="6">
    <source>
        <dbReference type="Proteomes" id="UP001152797"/>
    </source>
</evidence>
<feature type="coiled-coil region" evidence="1">
    <location>
        <begin position="84"/>
        <end position="111"/>
    </location>
</feature>